<keyword evidence="5" id="KW-0449">Lipoprotein</keyword>
<comment type="caution">
    <text evidence="5">The sequence shown here is derived from an EMBL/GenBank/DDBJ whole genome shotgun (WGS) entry which is preliminary data.</text>
</comment>
<dbReference type="InterPro" id="IPR002491">
    <property type="entry name" value="ABC_transptr_periplasmic_BD"/>
</dbReference>
<dbReference type="PROSITE" id="PS50983">
    <property type="entry name" value="FE_B12_PBP"/>
    <property type="match status" value="1"/>
</dbReference>
<evidence type="ECO:0000259" key="4">
    <source>
        <dbReference type="PROSITE" id="PS50983"/>
    </source>
</evidence>
<dbReference type="EMBL" id="BOQE01000001">
    <property type="protein sequence ID" value="GIM47392.1"/>
    <property type="molecule type" value="Genomic_DNA"/>
</dbReference>
<evidence type="ECO:0000256" key="3">
    <source>
        <dbReference type="SAM" id="SignalP"/>
    </source>
</evidence>
<dbReference type="AlphaFoldDB" id="A0AAV4LHW4"/>
<dbReference type="InterPro" id="IPR054828">
    <property type="entry name" value="Vit_B12_bind_prot"/>
</dbReference>
<evidence type="ECO:0000256" key="2">
    <source>
        <dbReference type="ARBA" id="ARBA00022729"/>
    </source>
</evidence>
<gene>
    <name evidence="5" type="primary">yvrC</name>
    <name evidence="5" type="ORF">DNHGIG_29410</name>
</gene>
<organism evidence="5 6">
    <name type="scientific">Collibacillus ludicampi</name>
    <dbReference type="NCBI Taxonomy" id="2771369"/>
    <lineage>
        <taxon>Bacteria</taxon>
        <taxon>Bacillati</taxon>
        <taxon>Bacillota</taxon>
        <taxon>Bacilli</taxon>
        <taxon>Bacillales</taxon>
        <taxon>Alicyclobacillaceae</taxon>
        <taxon>Collibacillus</taxon>
    </lineage>
</organism>
<dbReference type="Gene3D" id="3.40.50.1980">
    <property type="entry name" value="Nitrogenase molybdenum iron protein domain"/>
    <property type="match status" value="2"/>
</dbReference>
<dbReference type="Pfam" id="PF01497">
    <property type="entry name" value="Peripla_BP_2"/>
    <property type="match status" value="1"/>
</dbReference>
<dbReference type="Proteomes" id="UP001057291">
    <property type="component" value="Unassembled WGS sequence"/>
</dbReference>
<comment type="similarity">
    <text evidence="1">Belongs to the bacterial solute-binding protein 8 family.</text>
</comment>
<feature type="signal peptide" evidence="3">
    <location>
        <begin position="1"/>
        <end position="24"/>
    </location>
</feature>
<feature type="chain" id="PRO_5043629693" evidence="3">
    <location>
        <begin position="25"/>
        <end position="323"/>
    </location>
</feature>
<dbReference type="PANTHER" id="PTHR30535">
    <property type="entry name" value="VITAMIN B12-BINDING PROTEIN"/>
    <property type="match status" value="1"/>
</dbReference>
<accession>A0AAV4LHW4</accession>
<keyword evidence="2 3" id="KW-0732">Signal</keyword>
<evidence type="ECO:0000313" key="5">
    <source>
        <dbReference type="EMBL" id="GIM47392.1"/>
    </source>
</evidence>
<dbReference type="GO" id="GO:0071281">
    <property type="term" value="P:cellular response to iron ion"/>
    <property type="evidence" value="ECO:0007669"/>
    <property type="project" value="TreeGrafter"/>
</dbReference>
<sequence length="323" mass="34653">MKNKKRLTAWMASTAIVMSVLLTACGQVNQNTDSAPKKDADTQKPAATVYPLTITDATGKKITIQEEPKRIVSLIPSNTEILYALGLGDKVVGVTKWDDYPPEVKKKPVIGDLKPNAEAIVAQKPDLVLAGASANGKDLDALRSLGLNVVAFEPKTIKDVEETIREVGKITNTEAKAEEVVNGMEAKIKTVTDKTQGLSDDKKPRVYVEVSPAPDIFTAGEGTFMDEMVTLAGGKNIAGDLKGWAKISGEQVIAKNPQVIIATYGLTPDAEKSVVERSGWSGLDAVKNHRIVSVDTNLVSRPGPRIVDGLAEFAKAIHPELFK</sequence>
<dbReference type="PROSITE" id="PS51257">
    <property type="entry name" value="PROKAR_LIPOPROTEIN"/>
    <property type="match status" value="1"/>
</dbReference>
<dbReference type="CDD" id="cd01143">
    <property type="entry name" value="YvrC"/>
    <property type="match status" value="1"/>
</dbReference>
<evidence type="ECO:0000313" key="6">
    <source>
        <dbReference type="Proteomes" id="UP001057291"/>
    </source>
</evidence>
<dbReference type="NCBIfam" id="NF038402">
    <property type="entry name" value="TroA_like"/>
    <property type="match status" value="1"/>
</dbReference>
<dbReference type="PANTHER" id="PTHR30535:SF34">
    <property type="entry name" value="MOLYBDATE-BINDING PROTEIN MOLA"/>
    <property type="match status" value="1"/>
</dbReference>
<dbReference type="InterPro" id="IPR050902">
    <property type="entry name" value="ABC_Transporter_SBP"/>
</dbReference>
<name>A0AAV4LHW4_9BACL</name>
<keyword evidence="6" id="KW-1185">Reference proteome</keyword>
<proteinExistence type="inferred from homology"/>
<protein>
    <submittedName>
        <fullName evidence="5">ABC transporter substrate-binding lipoprotein YvrC</fullName>
    </submittedName>
</protein>
<evidence type="ECO:0000256" key="1">
    <source>
        <dbReference type="ARBA" id="ARBA00008814"/>
    </source>
</evidence>
<dbReference type="SUPFAM" id="SSF53807">
    <property type="entry name" value="Helical backbone' metal receptor"/>
    <property type="match status" value="1"/>
</dbReference>
<feature type="domain" description="Fe/B12 periplasmic-binding" evidence="4">
    <location>
        <begin position="70"/>
        <end position="321"/>
    </location>
</feature>
<dbReference type="RefSeq" id="WP_282200374.1">
    <property type="nucleotide sequence ID" value="NZ_BOQE01000001.1"/>
</dbReference>
<reference evidence="5" key="1">
    <citation type="journal article" date="2023" name="Int. J. Syst. Evol. Microbiol.">
        <title>Collibacillus ludicampi gen. nov., sp. nov., a new soil bacterium of the family Alicyclobacillaceae.</title>
        <authorList>
            <person name="Jojima T."/>
            <person name="Ioku Y."/>
            <person name="Fukuta Y."/>
            <person name="Shirasaka N."/>
            <person name="Matsumura Y."/>
            <person name="Mori M."/>
        </authorList>
    </citation>
    <scope>NUCLEOTIDE SEQUENCE</scope>
    <source>
        <strain evidence="5">TP075</strain>
    </source>
</reference>